<dbReference type="SUPFAM" id="SSF54427">
    <property type="entry name" value="NTF2-like"/>
    <property type="match status" value="1"/>
</dbReference>
<reference evidence="2" key="2">
    <citation type="journal article" date="2021" name="PeerJ">
        <title>Extensive microbial diversity within the chicken gut microbiome revealed by metagenomics and culture.</title>
        <authorList>
            <person name="Gilroy R."/>
            <person name="Ravi A."/>
            <person name="Getino M."/>
            <person name="Pursley I."/>
            <person name="Horton D.L."/>
            <person name="Alikhan N.F."/>
            <person name="Baker D."/>
            <person name="Gharbi K."/>
            <person name="Hall N."/>
            <person name="Watson M."/>
            <person name="Adriaenssens E.M."/>
            <person name="Foster-Nyarko E."/>
            <person name="Jarju S."/>
            <person name="Secka A."/>
            <person name="Antonio M."/>
            <person name="Oren A."/>
            <person name="Chaudhuri R.R."/>
            <person name="La Ragione R."/>
            <person name="Hildebrand F."/>
            <person name="Pallen M.J."/>
        </authorList>
    </citation>
    <scope>NUCLEOTIDE SEQUENCE</scope>
    <source>
        <strain evidence="2">517</strain>
    </source>
</reference>
<dbReference type="Gene3D" id="3.10.450.50">
    <property type="match status" value="1"/>
</dbReference>
<comment type="caution">
    <text evidence="2">The sequence shown here is derived from an EMBL/GenBank/DDBJ whole genome shotgun (WGS) entry which is preliminary data.</text>
</comment>
<sequence>MTKDIKQNYPAYKEEALRAWFGMWLTADRTGIEELFASDAVYIESWGPRYAGLKRICQWFDEWNCRGKVRVWDIKDFYHKGDRTVVEWYFACVMNDGGEDCFEGMTVAEWRDGKICYLREYGSNTDNYDPYAVSGEPVFKDEKIKWF</sequence>
<accession>A0A940DGM7</accession>
<dbReference type="InterPro" id="IPR037401">
    <property type="entry name" value="SnoaL-like"/>
</dbReference>
<reference evidence="2" key="1">
    <citation type="submission" date="2020-10" db="EMBL/GenBank/DDBJ databases">
        <authorList>
            <person name="Gilroy R."/>
        </authorList>
    </citation>
    <scope>NUCLEOTIDE SEQUENCE</scope>
    <source>
        <strain evidence="2">517</strain>
    </source>
</reference>
<name>A0A940DGM7_9FIRM</name>
<dbReference type="InterPro" id="IPR032710">
    <property type="entry name" value="NTF2-like_dom_sf"/>
</dbReference>
<evidence type="ECO:0000313" key="2">
    <source>
        <dbReference type="EMBL" id="MBO8423767.1"/>
    </source>
</evidence>
<evidence type="ECO:0000259" key="1">
    <source>
        <dbReference type="Pfam" id="PF12680"/>
    </source>
</evidence>
<dbReference type="Proteomes" id="UP000727857">
    <property type="component" value="Unassembled WGS sequence"/>
</dbReference>
<proteinExistence type="predicted"/>
<gene>
    <name evidence="2" type="ORF">IAB16_01905</name>
</gene>
<organism evidence="2 3">
    <name type="scientific">Candidatus Stercoripulliclostridium pullicola</name>
    <dbReference type="NCBI Taxonomy" id="2840953"/>
    <lineage>
        <taxon>Bacteria</taxon>
        <taxon>Bacillati</taxon>
        <taxon>Bacillota</taxon>
        <taxon>Clostridia</taxon>
        <taxon>Eubacteriales</taxon>
        <taxon>Candidatus Stercoripulliclostridium</taxon>
    </lineage>
</organism>
<feature type="domain" description="SnoaL-like" evidence="1">
    <location>
        <begin position="18"/>
        <end position="116"/>
    </location>
</feature>
<dbReference type="EMBL" id="JADINF010000047">
    <property type="protein sequence ID" value="MBO8423767.1"/>
    <property type="molecule type" value="Genomic_DNA"/>
</dbReference>
<protein>
    <submittedName>
        <fullName evidence="2">Nuclear transport factor 2 family protein</fullName>
    </submittedName>
</protein>
<evidence type="ECO:0000313" key="3">
    <source>
        <dbReference type="Proteomes" id="UP000727857"/>
    </source>
</evidence>
<dbReference type="Pfam" id="PF12680">
    <property type="entry name" value="SnoaL_2"/>
    <property type="match status" value="1"/>
</dbReference>
<dbReference type="AlphaFoldDB" id="A0A940DGM7"/>